<dbReference type="EC" id="2.7.4.7" evidence="4"/>
<dbReference type="Proteomes" id="UP000740329">
    <property type="component" value="Unassembled WGS sequence"/>
</dbReference>
<evidence type="ECO:0000313" key="4">
    <source>
        <dbReference type="EMBL" id="MBP2200719.1"/>
    </source>
</evidence>
<dbReference type="InterPro" id="IPR036409">
    <property type="entry name" value="Aldolase_II/adducin_N_sf"/>
</dbReference>
<dbReference type="InterPro" id="IPR013749">
    <property type="entry name" value="PM/HMP-P_kinase-1"/>
</dbReference>
<feature type="domain" description="Thiamine-phosphate synthase ThiN" evidence="3">
    <location>
        <begin position="260"/>
        <end position="382"/>
    </location>
</feature>
<dbReference type="Gene3D" id="3.40.225.10">
    <property type="entry name" value="Class II aldolase/adducin N-terminal domain"/>
    <property type="match status" value="2"/>
</dbReference>
<feature type="region of interest" description="Disordered" evidence="1">
    <location>
        <begin position="419"/>
        <end position="440"/>
    </location>
</feature>
<protein>
    <submittedName>
        <fullName evidence="4">Hydroxymethylpyrimidine/phosphomethylpyrimidine kinase</fullName>
        <ecNumber evidence="4">2.7.1.49</ecNumber>
        <ecNumber evidence="4">2.7.4.7</ecNumber>
    </submittedName>
</protein>
<organism evidence="4 5">
    <name type="scientific">Methanococcus voltae</name>
    <dbReference type="NCBI Taxonomy" id="2188"/>
    <lineage>
        <taxon>Archaea</taxon>
        <taxon>Methanobacteriati</taxon>
        <taxon>Methanobacteriota</taxon>
        <taxon>Methanomada group</taxon>
        <taxon>Methanococci</taxon>
        <taxon>Methanococcales</taxon>
        <taxon>Methanococcaceae</taxon>
        <taxon>Methanococcus</taxon>
    </lineage>
</organism>
<reference evidence="4" key="1">
    <citation type="submission" date="2021-03" db="EMBL/GenBank/DDBJ databases">
        <title>Genomic Encyclopedia of Type Strains, Phase IV (KMG-V): Genome sequencing to study the core and pangenomes of soil and plant-associated prokaryotes.</title>
        <authorList>
            <person name="Whitman W."/>
        </authorList>
    </citation>
    <scope>NUCLEOTIDE SEQUENCE</scope>
    <source>
        <strain evidence="4">C4</strain>
    </source>
</reference>
<dbReference type="EC" id="2.7.1.49" evidence="4"/>
<dbReference type="Gene3D" id="3.40.1190.20">
    <property type="match status" value="1"/>
</dbReference>
<dbReference type="CDD" id="cd01169">
    <property type="entry name" value="HMPP_kinase"/>
    <property type="match status" value="1"/>
</dbReference>
<dbReference type="Pfam" id="PF08543">
    <property type="entry name" value="Phos_pyr_kin"/>
    <property type="match status" value="1"/>
</dbReference>
<dbReference type="GO" id="GO:0008972">
    <property type="term" value="F:phosphomethylpyrimidine kinase activity"/>
    <property type="evidence" value="ECO:0007669"/>
    <property type="project" value="UniProtKB-EC"/>
</dbReference>
<comment type="caution">
    <text evidence="4">The sequence shown here is derived from an EMBL/GenBank/DDBJ whole genome shotgun (WGS) entry which is preliminary data.</text>
</comment>
<evidence type="ECO:0000313" key="5">
    <source>
        <dbReference type="Proteomes" id="UP000740329"/>
    </source>
</evidence>
<dbReference type="GO" id="GO:0009228">
    <property type="term" value="P:thiamine biosynthetic process"/>
    <property type="evidence" value="ECO:0007669"/>
    <property type="project" value="InterPro"/>
</dbReference>
<dbReference type="Pfam" id="PF10120">
    <property type="entry name" value="ThiN"/>
    <property type="match status" value="1"/>
</dbReference>
<proteinExistence type="predicted"/>
<keyword evidence="4" id="KW-0808">Transferase</keyword>
<gene>
    <name evidence="4" type="ORF">J3E07_000117</name>
</gene>
<dbReference type="PANTHER" id="PTHR20858">
    <property type="entry name" value="PHOSPHOMETHYLPYRIMIDINE KINASE"/>
    <property type="match status" value="1"/>
</dbReference>
<feature type="compositionally biased region" description="Basic and acidic residues" evidence="1">
    <location>
        <begin position="431"/>
        <end position="440"/>
    </location>
</feature>
<dbReference type="InterPro" id="IPR004399">
    <property type="entry name" value="HMP/HMP-P_kinase_dom"/>
</dbReference>
<dbReference type="PANTHER" id="PTHR20858:SF17">
    <property type="entry name" value="HYDROXYMETHYLPYRIMIDINE_PHOSPHOMETHYLPYRIMIDINE KINASE THI20-RELATED"/>
    <property type="match status" value="1"/>
</dbReference>
<dbReference type="GO" id="GO:0005829">
    <property type="term" value="C:cytosol"/>
    <property type="evidence" value="ECO:0007669"/>
    <property type="project" value="TreeGrafter"/>
</dbReference>
<dbReference type="EMBL" id="JAGGMV010000001">
    <property type="protein sequence ID" value="MBP2200719.1"/>
    <property type="molecule type" value="Genomic_DNA"/>
</dbReference>
<dbReference type="RefSeq" id="WP_209590101.1">
    <property type="nucleotide sequence ID" value="NZ_JAGGMV010000001.1"/>
</dbReference>
<sequence>MKNVLAIGGYDPTGGAGVISDAKTIKETGNNPLTIITSLIPQNNQKVYSKEDVSKQILEEQFESIFEDFNIKCVKTGVLSKNAIELILKYHKDYDFKIICDPVIKSTTGRLLTDKETLDLYVDLFNKCYLITPNNEEFKFIKHYMYTKLKKEKYYDENLKELSVLVTGINDTLQKYSGTKIAIFNGRKINKEVHGTGCVFSSAIAGFSTRMPLISAIKNAKKLVLGSVIYAKKTRYGYNTNPLFINEKTIYKNLEYSLFLLKNIKYTLIPDVGSNIGECTILPKNRYDICALSGRLIKDKDTGGYHKAGEFKFGASKILTDVIITANKYDPKIRATMGVRFNEKLMERLKEDGIFCISHFKTDGFENIRKVGIGIDNAFKNYLIEKYIGLQEKNYMLDLSRDIKTDAKISEIGKDSDKFKKDLENNEDNEDNKNINDNKNGKYIEENSAETNQLNESNNLNDMENENINNLKKLKEDLDGIRDILSSNLINKAPISKNLSKSETLANLREECNKINPEDRENCSDCKYCKNKILYDFIGFKENFDCTLDIVYNKGGHQIEPMIWILGQNSIDVVKKLRILEKTYRKL</sequence>
<evidence type="ECO:0000256" key="1">
    <source>
        <dbReference type="SAM" id="MobiDB-lite"/>
    </source>
</evidence>
<evidence type="ECO:0000259" key="3">
    <source>
        <dbReference type="Pfam" id="PF10120"/>
    </source>
</evidence>
<keyword evidence="4" id="KW-0418">Kinase</keyword>
<dbReference type="InterPro" id="IPR029056">
    <property type="entry name" value="Ribokinase-like"/>
</dbReference>
<dbReference type="AlphaFoldDB" id="A0A8J7RM13"/>
<name>A0A8J7RM13_METVO</name>
<dbReference type="InterPro" id="IPR019293">
    <property type="entry name" value="ThiN"/>
</dbReference>
<dbReference type="SUPFAM" id="SSF53639">
    <property type="entry name" value="AraD/HMP-PK domain-like"/>
    <property type="match status" value="2"/>
</dbReference>
<dbReference type="SUPFAM" id="SSF53613">
    <property type="entry name" value="Ribokinase-like"/>
    <property type="match status" value="1"/>
</dbReference>
<dbReference type="GO" id="GO:0008902">
    <property type="term" value="F:hydroxymethylpyrimidine kinase activity"/>
    <property type="evidence" value="ECO:0007669"/>
    <property type="project" value="UniProtKB-EC"/>
</dbReference>
<feature type="domain" description="Pyridoxamine kinase/Phosphomethylpyrimidine kinase" evidence="2">
    <location>
        <begin position="11"/>
        <end position="234"/>
    </location>
</feature>
<evidence type="ECO:0000259" key="2">
    <source>
        <dbReference type="Pfam" id="PF08543"/>
    </source>
</evidence>
<accession>A0A8J7RM13</accession>